<evidence type="ECO:0000313" key="2">
    <source>
        <dbReference type="EMBL" id="SVA72200.1"/>
    </source>
</evidence>
<dbReference type="GO" id="GO:0008081">
    <property type="term" value="F:phosphoric diester hydrolase activity"/>
    <property type="evidence" value="ECO:0007669"/>
    <property type="project" value="InterPro"/>
</dbReference>
<dbReference type="PANTHER" id="PTHR46211:SF14">
    <property type="entry name" value="GLYCEROPHOSPHODIESTER PHOSPHODIESTERASE"/>
    <property type="match status" value="1"/>
</dbReference>
<dbReference type="Gene3D" id="3.20.20.190">
    <property type="entry name" value="Phosphatidylinositol (PI) phosphodiesterase"/>
    <property type="match status" value="1"/>
</dbReference>
<dbReference type="PROSITE" id="PS50007">
    <property type="entry name" value="PIPLC_X_DOMAIN"/>
    <property type="match status" value="1"/>
</dbReference>
<feature type="domain" description="GP-PDE" evidence="1">
    <location>
        <begin position="9"/>
        <end position="239"/>
    </location>
</feature>
<dbReference type="InterPro" id="IPR030395">
    <property type="entry name" value="GP_PDE_dom"/>
</dbReference>
<proteinExistence type="predicted"/>
<protein>
    <recommendedName>
        <fullName evidence="1">GP-PDE domain-containing protein</fullName>
    </recommendedName>
</protein>
<dbReference type="PANTHER" id="PTHR46211">
    <property type="entry name" value="GLYCEROPHOSPHORYL DIESTER PHOSPHODIESTERASE"/>
    <property type="match status" value="1"/>
</dbReference>
<name>A0A381Y5P2_9ZZZZ</name>
<dbReference type="InterPro" id="IPR017946">
    <property type="entry name" value="PLC-like_Pdiesterase_TIM-brl"/>
</dbReference>
<accession>A0A381Y5P2</accession>
<dbReference type="EMBL" id="UINC01017421">
    <property type="protein sequence ID" value="SVA72200.1"/>
    <property type="molecule type" value="Genomic_DNA"/>
</dbReference>
<dbReference type="SUPFAM" id="SSF51695">
    <property type="entry name" value="PLC-like phosphodiesterases"/>
    <property type="match status" value="1"/>
</dbReference>
<organism evidence="2">
    <name type="scientific">marine metagenome</name>
    <dbReference type="NCBI Taxonomy" id="408172"/>
    <lineage>
        <taxon>unclassified sequences</taxon>
        <taxon>metagenomes</taxon>
        <taxon>ecological metagenomes</taxon>
    </lineage>
</organism>
<dbReference type="AlphaFoldDB" id="A0A381Y5P2"/>
<sequence>MGNYFLSVPMMIAHRGVKINSPENTISSYKEAINLGFKAIELDVLSTKDDVVICSHNYDLERETNSPGLVNELLMANIEQIKTGLFSHPENQKNIPTLSNVIRSIPNHIRLNIEIKFNGVFDFSTAAALARMFKAEKISHLVLISSFNPFIILYVRWMIPSVQTGYLVETPEMIKWIHIVHPDCFHPQADLLTPNVLEMCIRKSLPINVWTVNSLPAIKYCKQSNFQGVITDNPEALSI</sequence>
<evidence type="ECO:0000259" key="1">
    <source>
        <dbReference type="PROSITE" id="PS51704"/>
    </source>
</evidence>
<dbReference type="PROSITE" id="PS51704">
    <property type="entry name" value="GP_PDE"/>
    <property type="match status" value="1"/>
</dbReference>
<dbReference type="Pfam" id="PF03009">
    <property type="entry name" value="GDPD"/>
    <property type="match status" value="1"/>
</dbReference>
<gene>
    <name evidence="2" type="ORF">METZ01_LOCUS125054</name>
</gene>
<dbReference type="GO" id="GO:0006629">
    <property type="term" value="P:lipid metabolic process"/>
    <property type="evidence" value="ECO:0007669"/>
    <property type="project" value="InterPro"/>
</dbReference>
<reference evidence="2" key="1">
    <citation type="submission" date="2018-05" db="EMBL/GenBank/DDBJ databases">
        <authorList>
            <person name="Lanie J.A."/>
            <person name="Ng W.-L."/>
            <person name="Kazmierczak K.M."/>
            <person name="Andrzejewski T.M."/>
            <person name="Davidsen T.M."/>
            <person name="Wayne K.J."/>
            <person name="Tettelin H."/>
            <person name="Glass J.I."/>
            <person name="Rusch D."/>
            <person name="Podicherti R."/>
            <person name="Tsui H.-C.T."/>
            <person name="Winkler M.E."/>
        </authorList>
    </citation>
    <scope>NUCLEOTIDE SEQUENCE</scope>
</reference>